<evidence type="ECO:0000313" key="3">
    <source>
        <dbReference type="Proteomes" id="UP000683360"/>
    </source>
</evidence>
<accession>A0A8S3TVD1</accession>
<keyword evidence="3" id="KW-1185">Reference proteome</keyword>
<comment type="caution">
    <text evidence="2">The sequence shown here is derived from an EMBL/GenBank/DDBJ whole genome shotgun (WGS) entry which is preliminary data.</text>
</comment>
<reference evidence="2" key="1">
    <citation type="submission" date="2021-03" db="EMBL/GenBank/DDBJ databases">
        <authorList>
            <person name="Bekaert M."/>
        </authorList>
    </citation>
    <scope>NUCLEOTIDE SEQUENCE</scope>
</reference>
<feature type="region of interest" description="Disordered" evidence="1">
    <location>
        <begin position="235"/>
        <end position="258"/>
    </location>
</feature>
<evidence type="ECO:0000256" key="1">
    <source>
        <dbReference type="SAM" id="MobiDB-lite"/>
    </source>
</evidence>
<gene>
    <name evidence="2" type="ORF">MEDL_47899</name>
</gene>
<proteinExistence type="predicted"/>
<protein>
    <submittedName>
        <fullName evidence="2">Uncharacterized protein</fullName>
    </submittedName>
</protein>
<evidence type="ECO:0000313" key="2">
    <source>
        <dbReference type="EMBL" id="CAG2235315.1"/>
    </source>
</evidence>
<dbReference type="Proteomes" id="UP000683360">
    <property type="component" value="Unassembled WGS sequence"/>
</dbReference>
<sequence>MAKYTTSDALACSRIRTKKILDRFFFVHFPHTTLLLKKTVLLKILRKQARRSHINTSISLDGYSCLVKTERCELPDGTVLLYSLTSHWVPEIPVRKYVRKPWFNRECAEKRKLYHRAKNYNWRVKTAESKINLTMCSNEYKKVLCNQYRLYNKNFIKKLKNLRQNDCKSYWNLLNRACSSQTKQNIVNKVSLDCFYKHFKKLNSAQDENDDTFENIDVDNITSLNTEVNRAISENEVSTTHETRDENEQVVPPTTISGTQTEKMPEILKKTQKDKEISCDIIACRFYNMSS</sequence>
<organism evidence="2 3">
    <name type="scientific">Mytilus edulis</name>
    <name type="common">Blue mussel</name>
    <dbReference type="NCBI Taxonomy" id="6550"/>
    <lineage>
        <taxon>Eukaryota</taxon>
        <taxon>Metazoa</taxon>
        <taxon>Spiralia</taxon>
        <taxon>Lophotrochozoa</taxon>
        <taxon>Mollusca</taxon>
        <taxon>Bivalvia</taxon>
        <taxon>Autobranchia</taxon>
        <taxon>Pteriomorphia</taxon>
        <taxon>Mytilida</taxon>
        <taxon>Mytiloidea</taxon>
        <taxon>Mytilidae</taxon>
        <taxon>Mytilinae</taxon>
        <taxon>Mytilus</taxon>
    </lineage>
</organism>
<name>A0A8S3TVD1_MYTED</name>
<dbReference type="AlphaFoldDB" id="A0A8S3TVD1"/>
<dbReference type="EMBL" id="CAJPWZ010002317">
    <property type="protein sequence ID" value="CAG2235315.1"/>
    <property type="molecule type" value="Genomic_DNA"/>
</dbReference>